<dbReference type="Gene3D" id="3.10.129.10">
    <property type="entry name" value="Hotdog Thioesterase"/>
    <property type="match status" value="1"/>
</dbReference>
<dbReference type="PANTHER" id="PTHR43841:SF1">
    <property type="entry name" value="3-HYDROXYACYL-THIOESTER DEHYDRATASE X"/>
    <property type="match status" value="1"/>
</dbReference>
<dbReference type="InterPro" id="IPR029069">
    <property type="entry name" value="HotDog_dom_sf"/>
</dbReference>
<keyword evidence="3" id="KW-1185">Reference proteome</keyword>
<feature type="domain" description="MaoC-like" evidence="1">
    <location>
        <begin position="189"/>
        <end position="264"/>
    </location>
</feature>
<dbReference type="Proteomes" id="UP000576082">
    <property type="component" value="Unassembled WGS sequence"/>
</dbReference>
<dbReference type="AlphaFoldDB" id="A0A7X9XBS1"/>
<dbReference type="CDD" id="cd03441">
    <property type="entry name" value="R_hydratase_like"/>
    <property type="match status" value="1"/>
</dbReference>
<dbReference type="RefSeq" id="WP_169659188.1">
    <property type="nucleotide sequence ID" value="NZ_JABANE010000081.1"/>
</dbReference>
<name>A0A7X9XBS1_9BACT</name>
<reference evidence="2 3" key="1">
    <citation type="submission" date="2020-04" db="EMBL/GenBank/DDBJ databases">
        <title>Flammeovirga sp. SR4, a novel species isolated from seawater.</title>
        <authorList>
            <person name="Wang X."/>
        </authorList>
    </citation>
    <scope>NUCLEOTIDE SEQUENCE [LARGE SCALE GENOMIC DNA]</scope>
    <source>
        <strain evidence="2 3">ATCC 23126</strain>
    </source>
</reference>
<dbReference type="EMBL" id="JABANE010000081">
    <property type="protein sequence ID" value="NME70963.1"/>
    <property type="molecule type" value="Genomic_DNA"/>
</dbReference>
<gene>
    <name evidence="2" type="ORF">HHU12_23510</name>
</gene>
<dbReference type="SUPFAM" id="SSF54637">
    <property type="entry name" value="Thioesterase/thiol ester dehydrase-isomerase"/>
    <property type="match status" value="1"/>
</dbReference>
<dbReference type="Pfam" id="PF01575">
    <property type="entry name" value="MaoC_dehydratas"/>
    <property type="match status" value="1"/>
</dbReference>
<comment type="caution">
    <text evidence="2">The sequence shown here is derived from an EMBL/GenBank/DDBJ whole genome shotgun (WGS) entry which is preliminary data.</text>
</comment>
<proteinExistence type="predicted"/>
<sequence>MKVSKKFLLQQGPMLYVVGRTFFQTVLPFLKKNTGVKPGLQTKTVVPPTKELQEAYKKWAGAEEGRYDGLPPHMLCQFALSFGLNVLNQLKYPLAKIINQGVEIKNYQALSGNHKIDLKTEILSIEEENGRAKVRQKMMIFEKEQLCIEVLLFVSFIIGKKEKSNTSRSEKDTLTYKSIGEWSVDKNAGFEFGVLTGDLNPLHWVDFIAKATPFKGIILHGFGMYAKVYEMIQNSLNTNLKMMGVKFIKPVKLPSRDLEVKVSNEKDEQGNFALELLDKDGNKLMVGSFNY</sequence>
<evidence type="ECO:0000313" key="2">
    <source>
        <dbReference type="EMBL" id="NME70963.1"/>
    </source>
</evidence>
<dbReference type="PANTHER" id="PTHR43841">
    <property type="entry name" value="3-HYDROXYACYL-THIOESTER DEHYDRATASE HTDX-RELATED"/>
    <property type="match status" value="1"/>
</dbReference>
<evidence type="ECO:0000259" key="1">
    <source>
        <dbReference type="Pfam" id="PF01575"/>
    </source>
</evidence>
<protein>
    <recommendedName>
        <fullName evidence="1">MaoC-like domain-containing protein</fullName>
    </recommendedName>
</protein>
<organism evidence="2 3">
    <name type="scientific">Flammeovirga aprica JL-4</name>
    <dbReference type="NCBI Taxonomy" id="694437"/>
    <lineage>
        <taxon>Bacteria</taxon>
        <taxon>Pseudomonadati</taxon>
        <taxon>Bacteroidota</taxon>
        <taxon>Cytophagia</taxon>
        <taxon>Cytophagales</taxon>
        <taxon>Flammeovirgaceae</taxon>
        <taxon>Flammeovirga</taxon>
    </lineage>
</organism>
<accession>A0A7X9XBS1</accession>
<evidence type="ECO:0000313" key="3">
    <source>
        <dbReference type="Proteomes" id="UP000576082"/>
    </source>
</evidence>
<dbReference type="InterPro" id="IPR002539">
    <property type="entry name" value="MaoC-like_dom"/>
</dbReference>